<keyword evidence="3" id="KW-1185">Reference proteome</keyword>
<feature type="transmembrane region" description="Helical" evidence="1">
    <location>
        <begin position="60"/>
        <end position="91"/>
    </location>
</feature>
<dbReference type="Proteomes" id="UP001209540">
    <property type="component" value="Unassembled WGS sequence"/>
</dbReference>
<reference evidence="2" key="2">
    <citation type="submission" date="2023-02" db="EMBL/GenBank/DDBJ databases">
        <authorList>
            <consortium name="DOE Joint Genome Institute"/>
            <person name="Mondo S.J."/>
            <person name="Chang Y."/>
            <person name="Wang Y."/>
            <person name="Ahrendt S."/>
            <person name="Andreopoulos W."/>
            <person name="Barry K."/>
            <person name="Beard J."/>
            <person name="Benny G.L."/>
            <person name="Blankenship S."/>
            <person name="Bonito G."/>
            <person name="Cuomo C."/>
            <person name="Desiro A."/>
            <person name="Gervers K.A."/>
            <person name="Hundley H."/>
            <person name="Kuo A."/>
            <person name="LaButti K."/>
            <person name="Lang B.F."/>
            <person name="Lipzen A."/>
            <person name="O'Donnell K."/>
            <person name="Pangilinan J."/>
            <person name="Reynolds N."/>
            <person name="Sandor L."/>
            <person name="Smith M.W."/>
            <person name="Tsang A."/>
            <person name="Grigoriev I.V."/>
            <person name="Stajich J.E."/>
            <person name="Spatafora J.W."/>
        </authorList>
    </citation>
    <scope>NUCLEOTIDE SEQUENCE</scope>
    <source>
        <strain evidence="2">RSA 2281</strain>
    </source>
</reference>
<comment type="caution">
    <text evidence="2">The sequence shown here is derived from an EMBL/GenBank/DDBJ whole genome shotgun (WGS) entry which is preliminary data.</text>
</comment>
<sequence length="103" mass="11878">MQQGLAQSIHGSLAPIHPVKLPRFICPFILLSSKLLLSRINLLRSPILCTMLYVSIDRMYYGIILLLPCVKLSFFGNSLLCHMIFGLWFYFMLHHEHPLIKPP</sequence>
<evidence type="ECO:0000256" key="1">
    <source>
        <dbReference type="SAM" id="Phobius"/>
    </source>
</evidence>
<dbReference type="EMBL" id="JAIXMP010000009">
    <property type="protein sequence ID" value="KAI9267910.1"/>
    <property type="molecule type" value="Genomic_DNA"/>
</dbReference>
<keyword evidence="1" id="KW-1133">Transmembrane helix</keyword>
<reference evidence="2" key="1">
    <citation type="journal article" date="2022" name="IScience">
        <title>Evolution of zygomycete secretomes and the origins of terrestrial fungal ecologies.</title>
        <authorList>
            <person name="Chang Y."/>
            <person name="Wang Y."/>
            <person name="Mondo S."/>
            <person name="Ahrendt S."/>
            <person name="Andreopoulos W."/>
            <person name="Barry K."/>
            <person name="Beard J."/>
            <person name="Benny G.L."/>
            <person name="Blankenship S."/>
            <person name="Bonito G."/>
            <person name="Cuomo C."/>
            <person name="Desiro A."/>
            <person name="Gervers K.A."/>
            <person name="Hundley H."/>
            <person name="Kuo A."/>
            <person name="LaButti K."/>
            <person name="Lang B.F."/>
            <person name="Lipzen A."/>
            <person name="O'Donnell K."/>
            <person name="Pangilinan J."/>
            <person name="Reynolds N."/>
            <person name="Sandor L."/>
            <person name="Smith M.E."/>
            <person name="Tsang A."/>
            <person name="Grigoriev I.V."/>
            <person name="Stajich J.E."/>
            <person name="Spatafora J.W."/>
        </authorList>
    </citation>
    <scope>NUCLEOTIDE SEQUENCE</scope>
    <source>
        <strain evidence="2">RSA 2281</strain>
    </source>
</reference>
<name>A0AAD5KDR4_9FUNG</name>
<evidence type="ECO:0000313" key="2">
    <source>
        <dbReference type="EMBL" id="KAI9267910.1"/>
    </source>
</evidence>
<gene>
    <name evidence="2" type="ORF">BDA99DRAFT_535439</name>
</gene>
<keyword evidence="1" id="KW-0472">Membrane</keyword>
<keyword evidence="1" id="KW-0812">Transmembrane</keyword>
<accession>A0AAD5KDR4</accession>
<dbReference type="AlphaFoldDB" id="A0AAD5KDR4"/>
<organism evidence="2 3">
    <name type="scientific">Phascolomyces articulosus</name>
    <dbReference type="NCBI Taxonomy" id="60185"/>
    <lineage>
        <taxon>Eukaryota</taxon>
        <taxon>Fungi</taxon>
        <taxon>Fungi incertae sedis</taxon>
        <taxon>Mucoromycota</taxon>
        <taxon>Mucoromycotina</taxon>
        <taxon>Mucoromycetes</taxon>
        <taxon>Mucorales</taxon>
        <taxon>Lichtheimiaceae</taxon>
        <taxon>Phascolomyces</taxon>
    </lineage>
</organism>
<evidence type="ECO:0000313" key="3">
    <source>
        <dbReference type="Proteomes" id="UP001209540"/>
    </source>
</evidence>
<protein>
    <submittedName>
        <fullName evidence="2">Uncharacterized protein</fullName>
    </submittedName>
</protein>
<proteinExistence type="predicted"/>